<name>A0A1G9ZRG7_9EURY</name>
<dbReference type="STRING" id="996166.SAMN05192554_12218"/>
<dbReference type="EMBL" id="FNIA01000022">
    <property type="protein sequence ID" value="SDN23989.1"/>
    <property type="molecule type" value="Genomic_DNA"/>
</dbReference>
<evidence type="ECO:0000313" key="3">
    <source>
        <dbReference type="Proteomes" id="UP000199370"/>
    </source>
</evidence>
<evidence type="ECO:0000313" key="2">
    <source>
        <dbReference type="EMBL" id="SDN23989.1"/>
    </source>
</evidence>
<keyword evidence="3" id="KW-1185">Reference proteome</keyword>
<dbReference type="Proteomes" id="UP000199370">
    <property type="component" value="Unassembled WGS sequence"/>
</dbReference>
<dbReference type="RefSeq" id="WP_089735486.1">
    <property type="nucleotide sequence ID" value="NZ_FNIA01000022.1"/>
</dbReference>
<dbReference type="AlphaFoldDB" id="A0A1G9ZRG7"/>
<reference evidence="2 3" key="1">
    <citation type="submission" date="2016-10" db="EMBL/GenBank/DDBJ databases">
        <authorList>
            <person name="de Groot N.N."/>
        </authorList>
    </citation>
    <scope>NUCLEOTIDE SEQUENCE [LARGE SCALE GENOMIC DNA]</scope>
    <source>
        <strain evidence="3">EB21,IBRC-M 10013,KCTC 4048</strain>
    </source>
</reference>
<proteinExistence type="predicted"/>
<evidence type="ECO:0000256" key="1">
    <source>
        <dbReference type="SAM" id="Phobius"/>
    </source>
</evidence>
<feature type="transmembrane region" description="Helical" evidence="1">
    <location>
        <begin position="84"/>
        <end position="109"/>
    </location>
</feature>
<organism evidence="2 3">
    <name type="scientific">Haloarchaeobius iranensis</name>
    <dbReference type="NCBI Taxonomy" id="996166"/>
    <lineage>
        <taxon>Archaea</taxon>
        <taxon>Methanobacteriati</taxon>
        <taxon>Methanobacteriota</taxon>
        <taxon>Stenosarchaea group</taxon>
        <taxon>Halobacteria</taxon>
        <taxon>Halobacteriales</taxon>
        <taxon>Halorubellaceae</taxon>
        <taxon>Haloarchaeobius</taxon>
    </lineage>
</organism>
<dbReference type="OrthoDB" id="222014at2157"/>
<sequence>MSTVTTLAVCAAAGLAGALVMDVPMALMPEGFTPAAVAASKLQRRPVGAVSSLATQVVHHGTGVVGGLGLGVAVVALEPRLGTWAAVVLPATLFTVFIMNFFGFVVLPTAGLDDDRREATFLQWLFSAVVYGVVLTAVALFGLGA</sequence>
<accession>A0A1G9ZRG7</accession>
<gene>
    <name evidence="2" type="ORF">SAMN05192554_12218</name>
</gene>
<protein>
    <submittedName>
        <fullName evidence="2">Uncharacterized protein</fullName>
    </submittedName>
</protein>
<keyword evidence="1" id="KW-0472">Membrane</keyword>
<keyword evidence="1" id="KW-1133">Transmembrane helix</keyword>
<feature type="transmembrane region" description="Helical" evidence="1">
    <location>
        <begin position="121"/>
        <end position="143"/>
    </location>
</feature>
<feature type="transmembrane region" description="Helical" evidence="1">
    <location>
        <begin position="57"/>
        <end position="77"/>
    </location>
</feature>
<keyword evidence="1" id="KW-0812">Transmembrane</keyword>